<evidence type="ECO:0000259" key="9">
    <source>
        <dbReference type="PROSITE" id="PS50893"/>
    </source>
</evidence>
<keyword evidence="5" id="KW-0067">ATP-binding</keyword>
<name>A0ABV6AQ91_9HYPH</name>
<feature type="transmembrane region" description="Helical" evidence="8">
    <location>
        <begin position="281"/>
        <end position="303"/>
    </location>
</feature>
<evidence type="ECO:0000256" key="2">
    <source>
        <dbReference type="ARBA" id="ARBA00005417"/>
    </source>
</evidence>
<dbReference type="SMART" id="SM00382">
    <property type="entry name" value="AAA"/>
    <property type="match status" value="1"/>
</dbReference>
<organism evidence="11 12">
    <name type="scientific">Rhizobium puerariae</name>
    <dbReference type="NCBI Taxonomy" id="1585791"/>
    <lineage>
        <taxon>Bacteria</taxon>
        <taxon>Pseudomonadati</taxon>
        <taxon>Pseudomonadota</taxon>
        <taxon>Alphaproteobacteria</taxon>
        <taxon>Hyphomicrobiales</taxon>
        <taxon>Rhizobiaceae</taxon>
        <taxon>Rhizobium/Agrobacterium group</taxon>
        <taxon>Rhizobium</taxon>
    </lineage>
</organism>
<evidence type="ECO:0000256" key="1">
    <source>
        <dbReference type="ARBA" id="ARBA00004651"/>
    </source>
</evidence>
<evidence type="ECO:0000256" key="4">
    <source>
        <dbReference type="ARBA" id="ARBA00022741"/>
    </source>
</evidence>
<feature type="transmembrane region" description="Helical" evidence="8">
    <location>
        <begin position="57"/>
        <end position="79"/>
    </location>
</feature>
<dbReference type="InterPro" id="IPR011527">
    <property type="entry name" value="ABC1_TM_dom"/>
</dbReference>
<dbReference type="PROSITE" id="PS50893">
    <property type="entry name" value="ABC_TRANSPORTER_2"/>
    <property type="match status" value="1"/>
</dbReference>
<evidence type="ECO:0000256" key="7">
    <source>
        <dbReference type="ARBA" id="ARBA00023136"/>
    </source>
</evidence>
<dbReference type="Pfam" id="PF00005">
    <property type="entry name" value="ABC_tran"/>
    <property type="match status" value="1"/>
</dbReference>
<dbReference type="InterPro" id="IPR039421">
    <property type="entry name" value="Type_1_exporter"/>
</dbReference>
<comment type="subcellular location">
    <subcellularLocation>
        <location evidence="1">Cell membrane</location>
        <topology evidence="1">Multi-pass membrane protein</topology>
    </subcellularLocation>
</comment>
<keyword evidence="12" id="KW-1185">Reference proteome</keyword>
<dbReference type="InterPro" id="IPR027417">
    <property type="entry name" value="P-loop_NTPase"/>
</dbReference>
<feature type="transmembrane region" description="Helical" evidence="8">
    <location>
        <begin position="178"/>
        <end position="195"/>
    </location>
</feature>
<feature type="domain" description="ABC transmembrane type-1" evidence="10">
    <location>
        <begin position="60"/>
        <end position="342"/>
    </location>
</feature>
<evidence type="ECO:0000313" key="11">
    <source>
        <dbReference type="EMBL" id="MFB9952800.1"/>
    </source>
</evidence>
<dbReference type="PROSITE" id="PS50929">
    <property type="entry name" value="ABC_TM1F"/>
    <property type="match status" value="1"/>
</dbReference>
<keyword evidence="7 8" id="KW-0472">Membrane</keyword>
<evidence type="ECO:0000256" key="5">
    <source>
        <dbReference type="ARBA" id="ARBA00022840"/>
    </source>
</evidence>
<dbReference type="Gene3D" id="3.40.50.300">
    <property type="entry name" value="P-loop containing nucleotide triphosphate hydrolases"/>
    <property type="match status" value="1"/>
</dbReference>
<dbReference type="CDD" id="cd18575">
    <property type="entry name" value="ABC_6TM_bac_exporter_ABCB8_10_like"/>
    <property type="match status" value="1"/>
</dbReference>
<dbReference type="Gene3D" id="1.20.1560.10">
    <property type="entry name" value="ABC transporter type 1, transmembrane domain"/>
    <property type="match status" value="1"/>
</dbReference>
<proteinExistence type="inferred from homology"/>
<feature type="domain" description="ABC transporter" evidence="9">
    <location>
        <begin position="377"/>
        <end position="613"/>
    </location>
</feature>
<dbReference type="InterPro" id="IPR036640">
    <property type="entry name" value="ABC1_TM_sf"/>
</dbReference>
<comment type="similarity">
    <text evidence="2">Belongs to the ABC transporter superfamily.</text>
</comment>
<dbReference type="RefSeq" id="WP_377265601.1">
    <property type="nucleotide sequence ID" value="NZ_JBHMAA010000038.1"/>
</dbReference>
<dbReference type="EMBL" id="JBHMAA010000038">
    <property type="protein sequence ID" value="MFB9952800.1"/>
    <property type="molecule type" value="Genomic_DNA"/>
</dbReference>
<gene>
    <name evidence="11" type="ORF">ACFFP0_28475</name>
</gene>
<evidence type="ECO:0000256" key="3">
    <source>
        <dbReference type="ARBA" id="ARBA00022692"/>
    </source>
</evidence>
<feature type="transmembrane region" description="Helical" evidence="8">
    <location>
        <begin position="99"/>
        <end position="120"/>
    </location>
</feature>
<dbReference type="SUPFAM" id="SSF52540">
    <property type="entry name" value="P-loop containing nucleoside triphosphate hydrolases"/>
    <property type="match status" value="1"/>
</dbReference>
<feature type="transmembrane region" description="Helical" evidence="8">
    <location>
        <begin position="201"/>
        <end position="218"/>
    </location>
</feature>
<dbReference type="NCBIfam" id="TIGR02204">
    <property type="entry name" value="MsbA_rel"/>
    <property type="match status" value="1"/>
</dbReference>
<evidence type="ECO:0000256" key="6">
    <source>
        <dbReference type="ARBA" id="ARBA00022989"/>
    </source>
</evidence>
<dbReference type="InterPro" id="IPR017871">
    <property type="entry name" value="ABC_transporter-like_CS"/>
</dbReference>
<keyword evidence="4" id="KW-0547">Nucleotide-binding</keyword>
<dbReference type="InterPro" id="IPR003593">
    <property type="entry name" value="AAA+_ATPase"/>
</dbReference>
<dbReference type="InterPro" id="IPR011918">
    <property type="entry name" value="ABC_MsbA_ATP-bd"/>
</dbReference>
<dbReference type="SUPFAM" id="SSF90123">
    <property type="entry name" value="ABC transporter transmembrane region"/>
    <property type="match status" value="1"/>
</dbReference>
<comment type="caution">
    <text evidence="11">The sequence shown here is derived from an EMBL/GenBank/DDBJ whole genome shotgun (WGS) entry which is preliminary data.</text>
</comment>
<dbReference type="PROSITE" id="PS00211">
    <property type="entry name" value="ABC_TRANSPORTER_1"/>
    <property type="match status" value="1"/>
</dbReference>
<keyword evidence="3 8" id="KW-0812">Transmembrane</keyword>
<evidence type="ECO:0000259" key="10">
    <source>
        <dbReference type="PROSITE" id="PS50929"/>
    </source>
</evidence>
<evidence type="ECO:0000313" key="12">
    <source>
        <dbReference type="Proteomes" id="UP001589692"/>
    </source>
</evidence>
<reference evidence="11 12" key="1">
    <citation type="submission" date="2024-09" db="EMBL/GenBank/DDBJ databases">
        <authorList>
            <person name="Sun Q."/>
            <person name="Mori K."/>
        </authorList>
    </citation>
    <scope>NUCLEOTIDE SEQUENCE [LARGE SCALE GENOMIC DNA]</scope>
    <source>
        <strain evidence="11 12">TBRC 4938</strain>
    </source>
</reference>
<accession>A0ABV6AQ91</accession>
<dbReference type="Proteomes" id="UP001589692">
    <property type="component" value="Unassembled WGS sequence"/>
</dbReference>
<dbReference type="PANTHER" id="PTHR43394:SF1">
    <property type="entry name" value="ATP-BINDING CASSETTE SUB-FAMILY B MEMBER 10, MITOCHONDRIAL"/>
    <property type="match status" value="1"/>
</dbReference>
<dbReference type="Pfam" id="PF00664">
    <property type="entry name" value="ABC_membrane"/>
    <property type="match status" value="1"/>
</dbReference>
<evidence type="ECO:0000256" key="8">
    <source>
        <dbReference type="SAM" id="Phobius"/>
    </source>
</evidence>
<dbReference type="PANTHER" id="PTHR43394">
    <property type="entry name" value="ATP-DEPENDENT PERMEASE MDL1, MITOCHONDRIAL"/>
    <property type="match status" value="1"/>
</dbReference>
<dbReference type="InterPro" id="IPR003439">
    <property type="entry name" value="ABC_transporter-like_ATP-bd"/>
</dbReference>
<keyword evidence="6 8" id="KW-1133">Transmembrane helix</keyword>
<sequence>MRSLYRKVAGSTSTPQGRECLCRAHGDDVAEARENPPRSKALRPLTRLLPYLARYRSMVAAATFFLVLAAATTLALPLAVRRMVDHGFASADGSFINNYFGMLLALATLLAIASAMRYYYVITIGERVVADLRREVFSHIIRLSPSFYDVNQSGEIVSRLTADTTQIKSAFGSAASQALRNTILCLGAMGMMIYTSPRLSALVLGAIPLIVFPLVGFGRSVRRRSRAAQDTLAETSAFAAETIGATRTVQAFGGETTAGNRYGKAVENAYDAARVAIKARALLTGFGILLVFGSVVGVLWYGAQSVLSGTMTAGTLGQFVLYSVIAASSLGQLSEVWGELSAAGGAAERLTELLHEVPAIRDPESPVALPSPPRGEVEFETVSFAYPARVSAITLNSLSFHVKPGETVAIVGPSGAGKSTIFSLLLRFYDPSAGTVKLDGIDLRRTGLSDLRSRLAIVPQDVTIFAASIHDNIAFSAPDASREAVRAAAIAAQADEFISKLDQGYDTLAGERGITLSGGQRQRIAIARAILKNAPVLLLDEATSALDAESETLVQKALDGLMQNRTTLVIAHRLATVLKADRILVMEDGRIAEEGTHQSLIAKGGLYAKLARLQFHDIERQNATAL</sequence>
<protein>
    <submittedName>
        <fullName evidence="11">ABC transporter transmembrane domain-containing protein</fullName>
    </submittedName>
</protein>